<keyword evidence="3" id="KW-0812">Transmembrane</keyword>
<gene>
    <name evidence="5" type="ORF">WMG39_17615</name>
</gene>
<dbReference type="EMBL" id="JBBLXS010000242">
    <property type="protein sequence ID" value="MEK0186655.1"/>
    <property type="molecule type" value="Genomic_DNA"/>
</dbReference>
<reference evidence="5 6" key="1">
    <citation type="journal article" date="2020" name="Harmful Algae">
        <title>Molecular and morphological characterization of a novel dihydroanatoxin-a producing Microcoleus species (cyanobacteria) from the Russian River, California, USA.</title>
        <authorList>
            <person name="Conklin K.Y."/>
            <person name="Stancheva R."/>
            <person name="Otten T.G."/>
            <person name="Fadness R."/>
            <person name="Boyer G.L."/>
            <person name="Read B."/>
            <person name="Zhang X."/>
            <person name="Sheath R.G."/>
        </authorList>
    </citation>
    <scope>NUCLEOTIDE SEQUENCE [LARGE SCALE GENOMIC DNA]</scope>
    <source>
        <strain evidence="5 6">PTRS2</strain>
    </source>
</reference>
<evidence type="ECO:0000256" key="1">
    <source>
        <dbReference type="ARBA" id="ARBA00023224"/>
    </source>
</evidence>
<dbReference type="Gene3D" id="1.10.287.950">
    <property type="entry name" value="Methyl-accepting chemotaxis protein"/>
    <property type="match status" value="1"/>
</dbReference>
<dbReference type="PANTHER" id="PTHR32089:SF112">
    <property type="entry name" value="LYSOZYME-LIKE PROTEIN-RELATED"/>
    <property type="match status" value="1"/>
</dbReference>
<dbReference type="SUPFAM" id="SSF58104">
    <property type="entry name" value="Methyl-accepting chemotaxis protein (MCP) signaling domain"/>
    <property type="match status" value="1"/>
</dbReference>
<evidence type="ECO:0000256" key="2">
    <source>
        <dbReference type="PROSITE-ProRule" id="PRU00284"/>
    </source>
</evidence>
<dbReference type="Pfam" id="PF12729">
    <property type="entry name" value="4HB_MCP_1"/>
    <property type="match status" value="1"/>
</dbReference>
<feature type="transmembrane region" description="Helical" evidence="3">
    <location>
        <begin position="183"/>
        <end position="205"/>
    </location>
</feature>
<organism evidence="5 6">
    <name type="scientific">Microcoleus anatoxicus PTRS2</name>
    <dbReference type="NCBI Taxonomy" id="2705321"/>
    <lineage>
        <taxon>Bacteria</taxon>
        <taxon>Bacillati</taxon>
        <taxon>Cyanobacteriota</taxon>
        <taxon>Cyanophyceae</taxon>
        <taxon>Oscillatoriophycideae</taxon>
        <taxon>Oscillatoriales</taxon>
        <taxon>Microcoleaceae</taxon>
        <taxon>Microcoleus</taxon>
        <taxon>Microcoleus anatoxicus</taxon>
    </lineage>
</organism>
<accession>A0ABU8YQK0</accession>
<dbReference type="Proteomes" id="UP001384579">
    <property type="component" value="Unassembled WGS sequence"/>
</dbReference>
<keyword evidence="6" id="KW-1185">Reference proteome</keyword>
<dbReference type="InterPro" id="IPR004089">
    <property type="entry name" value="MCPsignal_dom"/>
</dbReference>
<evidence type="ECO:0000313" key="6">
    <source>
        <dbReference type="Proteomes" id="UP001384579"/>
    </source>
</evidence>
<dbReference type="RefSeq" id="WP_340522764.1">
    <property type="nucleotide sequence ID" value="NZ_JBBLXS010000242.1"/>
</dbReference>
<keyword evidence="1 2" id="KW-0807">Transducer</keyword>
<sequence length="483" mass="51960">MKLGIRTKLLASFGALTALLAGVGFVGWRNTVELGQDAQKLYAYQVKGTVALANSESALWKLRYGFPQFIVQPERRSAILAEEPKLYKIIDDNLREYAKGEIAPEEQAAFKKVQDAYQRYVSARPRWFELQQAGKIQEAAEYRAATTTPFGAETVEAFSILIELQRKVGEKKHDEIEAKIRSLTVLLVVILVFALLAAAVMTAIVSHDIVNPIVKSVKKIAASSTQITAAVAQQEYTVSQQANAVNQTTTTMNELSVASEVSAKQAEASAVSAHQALTLADSGHQSVENTMKGIVTLQQKVQAIAKQISYLSENAVKIGGISDLVADIANQTNMLALNAAVEAVRAGENGKGFSVVATEIRRLADESKKSAEKINGLVTEIKMAIDLTVKVTEEGAKTAVQGIQQAQGTTAIFGGVAESIDKVFLNNQKISLNANQQAIAIQQVLEAMNNINLGSAETAASLSQVKLCTELLNETAAELKKLS</sequence>
<name>A0ABU8YQK0_9CYAN</name>
<evidence type="ECO:0000256" key="3">
    <source>
        <dbReference type="SAM" id="Phobius"/>
    </source>
</evidence>
<dbReference type="InterPro" id="IPR024478">
    <property type="entry name" value="HlyB_4HB_MCP"/>
</dbReference>
<dbReference type="SMART" id="SM00283">
    <property type="entry name" value="MA"/>
    <property type="match status" value="1"/>
</dbReference>
<feature type="domain" description="Methyl-accepting transducer" evidence="4">
    <location>
        <begin position="216"/>
        <end position="452"/>
    </location>
</feature>
<keyword evidence="3" id="KW-0472">Membrane</keyword>
<keyword evidence="3" id="KW-1133">Transmembrane helix</keyword>
<evidence type="ECO:0000313" key="5">
    <source>
        <dbReference type="EMBL" id="MEK0186655.1"/>
    </source>
</evidence>
<protein>
    <submittedName>
        <fullName evidence="5">Methyl-accepting chemotaxis protein</fullName>
    </submittedName>
</protein>
<evidence type="ECO:0000259" key="4">
    <source>
        <dbReference type="PROSITE" id="PS50111"/>
    </source>
</evidence>
<dbReference type="PANTHER" id="PTHR32089">
    <property type="entry name" value="METHYL-ACCEPTING CHEMOTAXIS PROTEIN MCPB"/>
    <property type="match status" value="1"/>
</dbReference>
<proteinExistence type="predicted"/>
<comment type="caution">
    <text evidence="5">The sequence shown here is derived from an EMBL/GenBank/DDBJ whole genome shotgun (WGS) entry which is preliminary data.</text>
</comment>
<dbReference type="PROSITE" id="PS50111">
    <property type="entry name" value="CHEMOTAXIS_TRANSDUC_2"/>
    <property type="match status" value="1"/>
</dbReference>
<dbReference type="Pfam" id="PF00015">
    <property type="entry name" value="MCPsignal"/>
    <property type="match status" value="1"/>
</dbReference>